<protein>
    <recommendedName>
        <fullName evidence="7">Fibronectin type-III domain-containing protein</fullName>
    </recommendedName>
</protein>
<evidence type="ECO:0000313" key="9">
    <source>
        <dbReference type="Proteomes" id="UP001396334"/>
    </source>
</evidence>
<dbReference type="Pfam" id="PF23380">
    <property type="entry name" value="VIN3_C"/>
    <property type="match status" value="1"/>
</dbReference>
<dbReference type="Proteomes" id="UP001396334">
    <property type="component" value="Unassembled WGS sequence"/>
</dbReference>
<accession>A0ABR2QP37</accession>
<dbReference type="Pfam" id="PF23376">
    <property type="entry name" value="Fn3_VIN3"/>
    <property type="match status" value="1"/>
</dbReference>
<keyword evidence="9" id="KW-1185">Reference proteome</keyword>
<dbReference type="InterPro" id="IPR056990">
    <property type="entry name" value="VIN3-like_C"/>
</dbReference>
<dbReference type="SMART" id="SM00060">
    <property type="entry name" value="FN3"/>
    <property type="match status" value="1"/>
</dbReference>
<dbReference type="InterPro" id="IPR003961">
    <property type="entry name" value="FN3_dom"/>
</dbReference>
<feature type="domain" description="Fibronectin type-III" evidence="7">
    <location>
        <begin position="398"/>
        <end position="494"/>
    </location>
</feature>
<dbReference type="InterPro" id="IPR013783">
    <property type="entry name" value="Ig-like_fold"/>
</dbReference>
<reference evidence="8 9" key="1">
    <citation type="journal article" date="2024" name="G3 (Bethesda)">
        <title>Genome assembly of Hibiscus sabdariffa L. provides insights into metabolisms of medicinal natural products.</title>
        <authorList>
            <person name="Kim T."/>
        </authorList>
    </citation>
    <scope>NUCLEOTIDE SEQUENCE [LARGE SCALE GENOMIC DNA]</scope>
    <source>
        <strain evidence="8">TK-2024</strain>
        <tissue evidence="8">Old leaves</tissue>
    </source>
</reference>
<keyword evidence="5" id="KW-0539">Nucleus</keyword>
<dbReference type="Pfam" id="PF07227">
    <property type="entry name" value="PHD_Oberon"/>
    <property type="match status" value="1"/>
</dbReference>
<feature type="compositionally biased region" description="Basic and acidic residues" evidence="6">
    <location>
        <begin position="137"/>
        <end position="147"/>
    </location>
</feature>
<dbReference type="CDD" id="cd00063">
    <property type="entry name" value="FN3"/>
    <property type="match status" value="1"/>
</dbReference>
<dbReference type="SUPFAM" id="SSF49265">
    <property type="entry name" value="Fibronectin type III"/>
    <property type="match status" value="1"/>
</dbReference>
<feature type="compositionally biased region" description="Basic and acidic residues" evidence="6">
    <location>
        <begin position="664"/>
        <end position="677"/>
    </location>
</feature>
<comment type="caution">
    <text evidence="8">The sequence shown here is derived from an EMBL/GenBank/DDBJ whole genome shotgun (WGS) entry which is preliminary data.</text>
</comment>
<keyword evidence="4" id="KW-0862">Zinc</keyword>
<feature type="compositionally biased region" description="Polar residues" evidence="6">
    <location>
        <begin position="504"/>
        <end position="533"/>
    </location>
</feature>
<feature type="region of interest" description="Disordered" evidence="6">
    <location>
        <begin position="653"/>
        <end position="697"/>
    </location>
</feature>
<dbReference type="InterPro" id="IPR058585">
    <property type="entry name" value="Fn3_VIN3"/>
</dbReference>
<dbReference type="InterPro" id="IPR044514">
    <property type="entry name" value="VIN3-like"/>
</dbReference>
<evidence type="ECO:0000256" key="3">
    <source>
        <dbReference type="ARBA" id="ARBA00022771"/>
    </source>
</evidence>
<evidence type="ECO:0000259" key="7">
    <source>
        <dbReference type="PROSITE" id="PS50853"/>
    </source>
</evidence>
<dbReference type="PROSITE" id="PS50853">
    <property type="entry name" value="FN3"/>
    <property type="match status" value="1"/>
</dbReference>
<dbReference type="InterPro" id="IPR036116">
    <property type="entry name" value="FN3_sf"/>
</dbReference>
<evidence type="ECO:0000256" key="2">
    <source>
        <dbReference type="ARBA" id="ARBA00022723"/>
    </source>
</evidence>
<comment type="subcellular location">
    <subcellularLocation>
        <location evidence="1">Nucleus</location>
    </subcellularLocation>
</comment>
<dbReference type="InterPro" id="IPR032881">
    <property type="entry name" value="Oberon-like_PHD"/>
</dbReference>
<evidence type="ECO:0000256" key="5">
    <source>
        <dbReference type="ARBA" id="ARBA00023242"/>
    </source>
</evidence>
<proteinExistence type="predicted"/>
<organism evidence="8 9">
    <name type="scientific">Hibiscus sabdariffa</name>
    <name type="common">roselle</name>
    <dbReference type="NCBI Taxonomy" id="183260"/>
    <lineage>
        <taxon>Eukaryota</taxon>
        <taxon>Viridiplantae</taxon>
        <taxon>Streptophyta</taxon>
        <taxon>Embryophyta</taxon>
        <taxon>Tracheophyta</taxon>
        <taxon>Spermatophyta</taxon>
        <taxon>Magnoliopsida</taxon>
        <taxon>eudicotyledons</taxon>
        <taxon>Gunneridae</taxon>
        <taxon>Pentapetalae</taxon>
        <taxon>rosids</taxon>
        <taxon>malvids</taxon>
        <taxon>Malvales</taxon>
        <taxon>Malvaceae</taxon>
        <taxon>Malvoideae</taxon>
        <taxon>Hibiscus</taxon>
    </lineage>
</organism>
<evidence type="ECO:0000313" key="8">
    <source>
        <dbReference type="EMBL" id="KAK9002427.1"/>
    </source>
</evidence>
<evidence type="ECO:0000256" key="1">
    <source>
        <dbReference type="ARBA" id="ARBA00004123"/>
    </source>
</evidence>
<feature type="region of interest" description="Disordered" evidence="6">
    <location>
        <begin position="504"/>
        <end position="539"/>
    </location>
</feature>
<feature type="region of interest" description="Disordered" evidence="6">
    <location>
        <begin position="604"/>
        <end position="631"/>
    </location>
</feature>
<evidence type="ECO:0000256" key="4">
    <source>
        <dbReference type="ARBA" id="ARBA00022833"/>
    </source>
</evidence>
<dbReference type="PANTHER" id="PTHR46286:SF2">
    <property type="entry name" value="VIN3-LIKE PROTEIN 2"/>
    <property type="match status" value="1"/>
</dbReference>
<evidence type="ECO:0000256" key="6">
    <source>
        <dbReference type="SAM" id="MobiDB-lite"/>
    </source>
</evidence>
<keyword evidence="2" id="KW-0479">Metal-binding</keyword>
<dbReference type="PANTHER" id="PTHR46286">
    <property type="entry name" value="VIN3-LIKE PROTEIN 2-RELATED"/>
    <property type="match status" value="1"/>
</dbReference>
<dbReference type="EMBL" id="JBBPBN010000035">
    <property type="protein sequence ID" value="KAK9002427.1"/>
    <property type="molecule type" value="Genomic_DNA"/>
</dbReference>
<dbReference type="Gene3D" id="2.60.40.10">
    <property type="entry name" value="Immunoglobulins"/>
    <property type="match status" value="1"/>
</dbReference>
<name>A0ABR2QP37_9ROSI</name>
<feature type="region of interest" description="Disordered" evidence="6">
    <location>
        <begin position="137"/>
        <end position="169"/>
    </location>
</feature>
<sequence length="790" mass="87580">MTIKSLILLLWLLNFKPLFLVLKSWGFDGNVSFVLSTLLLPWIPLLKSAVIAMDSSFEGVALDPSKCSKLSVDEKRELVYELSKRTSRASEMLQSWSRQEILQVLCAEMGKERKYTGLTKLKIIENLLKIVAEKNSGDHEGVTDPESHSYPTDGQRTAKRQRKADYPSRLPLPVNDSGIGIGGNDMVNVVYCKNSACKATLRQDDAFCKRCSCCICYKFDDNKDPSLWLICSSEPPFPGNSCGMSCHLECALKHEKSGIGKDKRHSVLDGSYYCVACGKVNDLLRCWRKQMMAAKDTRRVDILCYRVALGQKLLNRTEKYRKLSEIVDEAVKKLEAEVGPLTGVPVKICRGIVNRLSSGPEVQKLCSSAVESLDKMLFDTISHFSPNHSVPASSCSISPATVRFEDVSPTSVTVIVGSEEPLQSSIIGYTLWHRKACGRDYPVKSTCTMFVPNTRSVVTGLTPATEYLFKVVSFDGTREFGPWEVPISTSCSGDEVTNCPMMERSQSPATNCSSLSNPSSVEDETNNITPYSDQNDDRADNYDIYSKDADKIVSTNPLKGAINCTVLGEDGIPAEAVPMLGEEHAMEIVGPMLDVVPLNVEKKHTSEDRITEETSTDNDSDAPVETGNKRLPFLGCSEAGLPITPCRMEIIKTGQGRSGRSKSSNKDVENVTKKGEDPQDGSTSKKKTGERQDEECMENGLSDTDFEHYVKVIRWLECKGHIEKNFRQKFLTWYSLRATPQEVRIVKVFVDIFITDPASLAEQLVDTFSDCISSKGSSVVPAGFCMKLWH</sequence>
<keyword evidence="3" id="KW-0863">Zinc-finger</keyword>
<gene>
    <name evidence="8" type="ORF">V6N11_025105</name>
</gene>
<dbReference type="CDD" id="cd15521">
    <property type="entry name" value="PHD_VIN3_plant"/>
    <property type="match status" value="1"/>
</dbReference>